<evidence type="ECO:0000256" key="2">
    <source>
        <dbReference type="ARBA" id="ARBA00022771"/>
    </source>
</evidence>
<evidence type="ECO:0000256" key="5">
    <source>
        <dbReference type="PROSITE-ProRule" id="PRU00309"/>
    </source>
</evidence>
<name>A0A182VYU1_9DIPT</name>
<feature type="region of interest" description="Disordered" evidence="6">
    <location>
        <begin position="116"/>
        <end position="142"/>
    </location>
</feature>
<keyword evidence="4 5" id="KW-0238">DNA-binding</keyword>
<reference evidence="8" key="2">
    <citation type="submission" date="2020-05" db="UniProtKB">
        <authorList>
            <consortium name="EnsemblMetazoa"/>
        </authorList>
    </citation>
    <scope>IDENTIFICATION</scope>
    <source>
        <strain evidence="8">MINIMUS1</strain>
    </source>
</reference>
<evidence type="ECO:0000313" key="8">
    <source>
        <dbReference type="EnsemblMetazoa" id="AMIN003246-PA"/>
    </source>
</evidence>
<dbReference type="PROSITE" id="PS50950">
    <property type="entry name" value="ZF_THAP"/>
    <property type="match status" value="1"/>
</dbReference>
<keyword evidence="2 5" id="KW-0863">Zinc-finger</keyword>
<dbReference type="GO" id="GO:0003677">
    <property type="term" value="F:DNA binding"/>
    <property type="evidence" value="ECO:0007669"/>
    <property type="project" value="UniProtKB-UniRule"/>
</dbReference>
<keyword evidence="1" id="KW-0479">Metal-binding</keyword>
<organism evidence="8 9">
    <name type="scientific">Anopheles minimus</name>
    <dbReference type="NCBI Taxonomy" id="112268"/>
    <lineage>
        <taxon>Eukaryota</taxon>
        <taxon>Metazoa</taxon>
        <taxon>Ecdysozoa</taxon>
        <taxon>Arthropoda</taxon>
        <taxon>Hexapoda</taxon>
        <taxon>Insecta</taxon>
        <taxon>Pterygota</taxon>
        <taxon>Neoptera</taxon>
        <taxon>Endopterygota</taxon>
        <taxon>Diptera</taxon>
        <taxon>Nematocera</taxon>
        <taxon>Culicoidea</taxon>
        <taxon>Culicidae</taxon>
        <taxon>Anophelinae</taxon>
        <taxon>Anopheles</taxon>
    </lineage>
</organism>
<evidence type="ECO:0000259" key="7">
    <source>
        <dbReference type="PROSITE" id="PS50950"/>
    </source>
</evidence>
<dbReference type="SMART" id="SM00692">
    <property type="entry name" value="DM3"/>
    <property type="match status" value="1"/>
</dbReference>
<sequence>MNSYRMNVNKKCCSYFECGNNSFTNPAVTFFSFPKQRDRCETWMKAAGVPQSLADNRMFRFLCDRHFPSIYICRSQRRTLLLANAVPIPFNEPSEEMGKTDVLEIVEEITEELIDSEDLPEGFHDDKDSTDDQDASDNITLDERSSTISVANVDTINNQFELNREPSKSQLVYSRKRKQVAEKMAGMKIKLLNTTGSPKTLNKEANIQRVQLDGNSVRLVPVQISNDAQQQTLRLTPVVEKESTVDNQPKEVFRATLKSPVSSSTNAIEIIEQNDDTLTSKSSDDLAVEKDDKISEFIFKGEEYVQMPKEHFLKKINKLKRSLAFYENIVRNMRDVLDQADLSNSDC</sequence>
<dbReference type="GO" id="GO:0008270">
    <property type="term" value="F:zinc ion binding"/>
    <property type="evidence" value="ECO:0007669"/>
    <property type="project" value="UniProtKB-KW"/>
</dbReference>
<keyword evidence="3" id="KW-0862">Zinc</keyword>
<dbReference type="AlphaFoldDB" id="A0A182VYU1"/>
<reference evidence="9" key="1">
    <citation type="submission" date="2013-03" db="EMBL/GenBank/DDBJ databases">
        <title>The Genome Sequence of Anopheles minimus MINIMUS1.</title>
        <authorList>
            <consortium name="The Broad Institute Genomics Platform"/>
            <person name="Neafsey D.E."/>
            <person name="Walton C."/>
            <person name="Walker B."/>
            <person name="Young S.K."/>
            <person name="Zeng Q."/>
            <person name="Gargeya S."/>
            <person name="Fitzgerald M."/>
            <person name="Haas B."/>
            <person name="Abouelleil A."/>
            <person name="Allen A.W."/>
            <person name="Alvarado L."/>
            <person name="Arachchi H.M."/>
            <person name="Berlin A.M."/>
            <person name="Chapman S.B."/>
            <person name="Gainer-Dewar J."/>
            <person name="Goldberg J."/>
            <person name="Griggs A."/>
            <person name="Gujja S."/>
            <person name="Hansen M."/>
            <person name="Howarth C."/>
            <person name="Imamovic A."/>
            <person name="Ireland A."/>
            <person name="Larimer J."/>
            <person name="McCowan C."/>
            <person name="Murphy C."/>
            <person name="Pearson M."/>
            <person name="Poon T.W."/>
            <person name="Priest M."/>
            <person name="Roberts A."/>
            <person name="Saif S."/>
            <person name="Shea T."/>
            <person name="Sisk P."/>
            <person name="Sykes S."/>
            <person name="Wortman J."/>
            <person name="Nusbaum C."/>
            <person name="Birren B."/>
        </authorList>
    </citation>
    <scope>NUCLEOTIDE SEQUENCE [LARGE SCALE GENOMIC DNA]</scope>
    <source>
        <strain evidence="9">MINIMUS1</strain>
    </source>
</reference>
<feature type="domain" description="THAP-type" evidence="7">
    <location>
        <begin position="6"/>
        <end position="90"/>
    </location>
</feature>
<evidence type="ECO:0000256" key="1">
    <source>
        <dbReference type="ARBA" id="ARBA00022723"/>
    </source>
</evidence>
<dbReference type="VEuPathDB" id="VectorBase:AMIN003246"/>
<dbReference type="STRING" id="112268.A0A182VYU1"/>
<dbReference type="Pfam" id="PF05485">
    <property type="entry name" value="THAP"/>
    <property type="match status" value="1"/>
</dbReference>
<keyword evidence="9" id="KW-1185">Reference proteome</keyword>
<evidence type="ECO:0000256" key="3">
    <source>
        <dbReference type="ARBA" id="ARBA00022833"/>
    </source>
</evidence>
<accession>A0A182VYU1</accession>
<dbReference type="SUPFAM" id="SSF57716">
    <property type="entry name" value="Glucocorticoid receptor-like (DNA-binding domain)"/>
    <property type="match status" value="1"/>
</dbReference>
<protein>
    <recommendedName>
        <fullName evidence="7">THAP-type domain-containing protein</fullName>
    </recommendedName>
</protein>
<dbReference type="EnsemblMetazoa" id="AMIN003246-RA">
    <property type="protein sequence ID" value="AMIN003246-PA"/>
    <property type="gene ID" value="AMIN003246"/>
</dbReference>
<proteinExistence type="predicted"/>
<evidence type="ECO:0000313" key="9">
    <source>
        <dbReference type="Proteomes" id="UP000075920"/>
    </source>
</evidence>
<dbReference type="Proteomes" id="UP000075920">
    <property type="component" value="Unassembled WGS sequence"/>
</dbReference>
<dbReference type="InterPro" id="IPR006612">
    <property type="entry name" value="THAP_Znf"/>
</dbReference>
<evidence type="ECO:0000256" key="6">
    <source>
        <dbReference type="SAM" id="MobiDB-lite"/>
    </source>
</evidence>
<dbReference type="SMART" id="SM00980">
    <property type="entry name" value="THAP"/>
    <property type="match status" value="1"/>
</dbReference>
<evidence type="ECO:0000256" key="4">
    <source>
        <dbReference type="ARBA" id="ARBA00023125"/>
    </source>
</evidence>